<dbReference type="PANTHER" id="PTHR35605">
    <property type="entry name" value="ECP2 EFFECTOR PROTEIN DOMAIN-CONTAINING PROTEIN-RELATED"/>
    <property type="match status" value="1"/>
</dbReference>
<dbReference type="PANTHER" id="PTHR35605:SF1">
    <property type="entry name" value="ECP2 EFFECTOR PROTEIN DOMAIN-CONTAINING PROTEIN-RELATED"/>
    <property type="match status" value="1"/>
</dbReference>
<evidence type="ECO:0000313" key="2">
    <source>
        <dbReference type="Proteomes" id="UP001172102"/>
    </source>
</evidence>
<dbReference type="EMBL" id="JAUKUA010000006">
    <property type="protein sequence ID" value="KAK0708503.1"/>
    <property type="molecule type" value="Genomic_DNA"/>
</dbReference>
<name>A0AA40A397_9PEZI</name>
<dbReference type="Proteomes" id="UP001172102">
    <property type="component" value="Unassembled WGS sequence"/>
</dbReference>
<comment type="caution">
    <text evidence="1">The sequence shown here is derived from an EMBL/GenBank/DDBJ whole genome shotgun (WGS) entry which is preliminary data.</text>
</comment>
<accession>A0AA40A397</accession>
<protein>
    <submittedName>
        <fullName evidence="1">Uncharacterized protein</fullName>
    </submittedName>
</protein>
<organism evidence="1 2">
    <name type="scientific">Lasiosphaeris hirsuta</name>
    <dbReference type="NCBI Taxonomy" id="260670"/>
    <lineage>
        <taxon>Eukaryota</taxon>
        <taxon>Fungi</taxon>
        <taxon>Dikarya</taxon>
        <taxon>Ascomycota</taxon>
        <taxon>Pezizomycotina</taxon>
        <taxon>Sordariomycetes</taxon>
        <taxon>Sordariomycetidae</taxon>
        <taxon>Sordariales</taxon>
        <taxon>Lasiosphaeriaceae</taxon>
        <taxon>Lasiosphaeris</taxon>
    </lineage>
</organism>
<sequence length="122" mass="13055">ALTKRATFDGLNCQKIRGEGQLSTIVTGIQQLLLKSGRPSSAPGRATCNLVFCEQGSAIWWCNDNPYSYSLSSYGEIADGAIRIATNQQCIQASLNRGGGEEQKLSGQAFYKEGFNVIVGGC</sequence>
<feature type="non-terminal residue" evidence="1">
    <location>
        <position position="1"/>
    </location>
</feature>
<keyword evidence="2" id="KW-1185">Reference proteome</keyword>
<dbReference type="AlphaFoldDB" id="A0AA40A397"/>
<reference evidence="1" key="1">
    <citation type="submission" date="2023-06" db="EMBL/GenBank/DDBJ databases">
        <title>Genome-scale phylogeny and comparative genomics of the fungal order Sordariales.</title>
        <authorList>
            <consortium name="Lawrence Berkeley National Laboratory"/>
            <person name="Hensen N."/>
            <person name="Bonometti L."/>
            <person name="Westerberg I."/>
            <person name="Brannstrom I.O."/>
            <person name="Guillou S."/>
            <person name="Cros-Aarteil S."/>
            <person name="Calhoun S."/>
            <person name="Haridas S."/>
            <person name="Kuo A."/>
            <person name="Mondo S."/>
            <person name="Pangilinan J."/>
            <person name="Riley R."/>
            <person name="Labutti K."/>
            <person name="Andreopoulos B."/>
            <person name="Lipzen A."/>
            <person name="Chen C."/>
            <person name="Yanf M."/>
            <person name="Daum C."/>
            <person name="Ng V."/>
            <person name="Clum A."/>
            <person name="Steindorff A."/>
            <person name="Ohm R."/>
            <person name="Martin F."/>
            <person name="Silar P."/>
            <person name="Natvig D."/>
            <person name="Lalanne C."/>
            <person name="Gautier V."/>
            <person name="Ament-Velasquez S.L."/>
            <person name="Kruys A."/>
            <person name="Hutchinson M.I."/>
            <person name="Powell A.J."/>
            <person name="Barry K."/>
            <person name="Miller A.N."/>
            <person name="Grigoriev I.V."/>
            <person name="Debuchy R."/>
            <person name="Gladieux P."/>
            <person name="Thoren M.H."/>
            <person name="Johannesson H."/>
        </authorList>
    </citation>
    <scope>NUCLEOTIDE SEQUENCE</scope>
    <source>
        <strain evidence="1">SMH4607-1</strain>
    </source>
</reference>
<proteinExistence type="predicted"/>
<evidence type="ECO:0000313" key="1">
    <source>
        <dbReference type="EMBL" id="KAK0708503.1"/>
    </source>
</evidence>
<gene>
    <name evidence="1" type="ORF">B0H67DRAFT_496978</name>
</gene>